<feature type="compositionally biased region" description="Low complexity" evidence="1">
    <location>
        <begin position="23"/>
        <end position="32"/>
    </location>
</feature>
<reference evidence="2 3" key="1">
    <citation type="journal article" date="2024" name="Chem. Sci.">
        <title>Discovery of megapolipeptins by genome mining of a Burkholderiales bacteria collection.</title>
        <authorList>
            <person name="Paulo B.S."/>
            <person name="Recchia M.J.J."/>
            <person name="Lee S."/>
            <person name="Fergusson C.H."/>
            <person name="Romanowski S.B."/>
            <person name="Hernandez A."/>
            <person name="Krull N."/>
            <person name="Liu D.Y."/>
            <person name="Cavanagh H."/>
            <person name="Bos A."/>
            <person name="Gray C.A."/>
            <person name="Murphy B.T."/>
            <person name="Linington R.G."/>
            <person name="Eustaquio A.S."/>
        </authorList>
    </citation>
    <scope>NUCLEOTIDE SEQUENCE [LARGE SCALE GENOMIC DNA]</scope>
    <source>
        <strain evidence="2 3">RL21-008-BIB-B</strain>
    </source>
</reference>
<evidence type="ECO:0000256" key="1">
    <source>
        <dbReference type="SAM" id="MobiDB-lite"/>
    </source>
</evidence>
<gene>
    <name evidence="2" type="ORF">PQR63_14525</name>
</gene>
<proteinExistence type="predicted"/>
<keyword evidence="3" id="KW-1185">Reference proteome</keyword>
<dbReference type="RefSeq" id="WP_408168664.1">
    <property type="nucleotide sequence ID" value="NZ_JAQQFR010000009.1"/>
</dbReference>
<evidence type="ECO:0000313" key="3">
    <source>
        <dbReference type="Proteomes" id="UP001629214"/>
    </source>
</evidence>
<comment type="caution">
    <text evidence="2">The sequence shown here is derived from an EMBL/GenBank/DDBJ whole genome shotgun (WGS) entry which is preliminary data.</text>
</comment>
<feature type="compositionally biased region" description="Polar residues" evidence="1">
    <location>
        <begin position="1"/>
        <end position="22"/>
    </location>
</feature>
<name>A0ABW8Z9B1_9BURK</name>
<protein>
    <submittedName>
        <fullName evidence="2">Uncharacterized protein</fullName>
    </submittedName>
</protein>
<accession>A0ABW8Z9B1</accession>
<evidence type="ECO:0000313" key="2">
    <source>
        <dbReference type="EMBL" id="MFL9879611.1"/>
    </source>
</evidence>
<dbReference type="Proteomes" id="UP001629214">
    <property type="component" value="Unassembled WGS sequence"/>
</dbReference>
<dbReference type="EMBL" id="JAQQFR010000009">
    <property type="protein sequence ID" value="MFL9879611.1"/>
    <property type="molecule type" value="Genomic_DNA"/>
</dbReference>
<organism evidence="2 3">
    <name type="scientific">Herbaspirillum rhizosphaerae</name>
    <dbReference type="NCBI Taxonomy" id="346179"/>
    <lineage>
        <taxon>Bacteria</taxon>
        <taxon>Pseudomonadati</taxon>
        <taxon>Pseudomonadota</taxon>
        <taxon>Betaproteobacteria</taxon>
        <taxon>Burkholderiales</taxon>
        <taxon>Oxalobacteraceae</taxon>
        <taxon>Herbaspirillum</taxon>
    </lineage>
</organism>
<feature type="region of interest" description="Disordered" evidence="1">
    <location>
        <begin position="1"/>
        <end position="32"/>
    </location>
</feature>
<sequence>MTNVSSLGTSSPAVSPSVQTNKTATAAGSSSAQNAAQSFTTVTLGQSGGSAQVYTLPTAKPPEPPVWENTSSDAVSKLMGANNNASTLALRFKDIGAALLGRFDTESTGFSQSVMQFASGMAPGNALETTMQSQLHKTPDNQISLSIQTVGGAQVELTLGSTDTGLAVDVKVTKGTLSDSDREALSKLSGAFQKAIDGLTANPPHMDLTGLTQFDTTVLASVDLHASVKVNGDSQIIDFHADSKTRSVNSSGPMGAMKVAVDLSNPAIIGTAKQQAQAIAGYLKQFDYEQTRGHGDASLMGMFKDAFSQMNSNYPASQQQAGMPGVFKLNAEDHSLLTGLADFTASVTQNSQFSNPMHSNESDSFAYDVSQSSSVKGNGQLNRAITQHQQSHLTASYHEPLTPGLQLKLTTDKNSQNYYYTQIDDRASSDASIAYDLGALTKASLTQSASQSKRVQKYVMGNLESDVTTPSSSSWVMDYLIQFKAAQSANNNRTSQDNYSWELTLASINSMTVFQADPAQLSGRKSAAS</sequence>